<evidence type="ECO:0000256" key="1">
    <source>
        <dbReference type="ARBA" id="ARBA00022553"/>
    </source>
</evidence>
<gene>
    <name evidence="4" type="ordered locus">BMS_0044</name>
</gene>
<dbReference type="AlphaFoldDB" id="E1X1R7"/>
<evidence type="ECO:0000256" key="2">
    <source>
        <dbReference type="PROSITE-ProRule" id="PRU00169"/>
    </source>
</evidence>
<sequence>MFILQYPIKIVLVDDDQDALNLMSSFLKDNEHFDVLSFSSPKKALSFMTENEVHIAVIDINMKEMYGDRLLDAIIKLESGTQVIITTASDNLINFTACYRLRANGFIFKPLKKDSFIKVIENSHKNLINWSQVFEEMMMRKHSA</sequence>
<dbReference type="PANTHER" id="PTHR44591">
    <property type="entry name" value="STRESS RESPONSE REGULATOR PROTEIN 1"/>
    <property type="match status" value="1"/>
</dbReference>
<dbReference type="Pfam" id="PF00072">
    <property type="entry name" value="Response_reg"/>
    <property type="match status" value="1"/>
</dbReference>
<name>E1X1R7_HALMS</name>
<dbReference type="SMART" id="SM00448">
    <property type="entry name" value="REC"/>
    <property type="match status" value="1"/>
</dbReference>
<dbReference type="OrthoDB" id="5296235at2"/>
<accession>E1X1R7</accession>
<dbReference type="CDD" id="cd00156">
    <property type="entry name" value="REC"/>
    <property type="match status" value="1"/>
</dbReference>
<reference evidence="5" key="1">
    <citation type="journal article" date="2013" name="ISME J.">
        <title>A small predatory core genome in the divergent marine Bacteriovorax marinus SJ and the terrestrial Bdellovibrio bacteriovorus.</title>
        <authorList>
            <person name="Crossman L.C."/>
            <person name="Chen H."/>
            <person name="Cerdeno-Tarraga A.M."/>
            <person name="Brooks K."/>
            <person name="Quail M.A."/>
            <person name="Pineiro S.A."/>
            <person name="Hobley L."/>
            <person name="Sockett R.E."/>
            <person name="Bentley S.D."/>
            <person name="Parkhill J."/>
            <person name="Williams H.N."/>
            <person name="Stine O.C."/>
        </authorList>
    </citation>
    <scope>NUCLEOTIDE SEQUENCE [LARGE SCALE GENOMIC DNA]</scope>
    <source>
        <strain evidence="5">ATCC BAA-682 / DSM 15412 / SJ</strain>
    </source>
</reference>
<dbReference type="Proteomes" id="UP000008963">
    <property type="component" value="Chromosome"/>
</dbReference>
<dbReference type="EMBL" id="FQ312005">
    <property type="protein sequence ID" value="CBW24986.1"/>
    <property type="molecule type" value="Genomic_DNA"/>
</dbReference>
<keyword evidence="1 2" id="KW-0597">Phosphoprotein</keyword>
<dbReference type="RefSeq" id="WP_014242775.1">
    <property type="nucleotide sequence ID" value="NC_016620.1"/>
</dbReference>
<dbReference type="PATRIC" id="fig|862908.3.peg.42"/>
<dbReference type="SUPFAM" id="SSF52172">
    <property type="entry name" value="CheY-like"/>
    <property type="match status" value="1"/>
</dbReference>
<evidence type="ECO:0000313" key="5">
    <source>
        <dbReference type="Proteomes" id="UP000008963"/>
    </source>
</evidence>
<dbReference type="InterPro" id="IPR001789">
    <property type="entry name" value="Sig_transdc_resp-reg_receiver"/>
</dbReference>
<organism evidence="4 5">
    <name type="scientific">Halobacteriovorax marinus (strain ATCC BAA-682 / DSM 15412 / SJ)</name>
    <name type="common">Bacteriovorax marinus</name>
    <dbReference type="NCBI Taxonomy" id="862908"/>
    <lineage>
        <taxon>Bacteria</taxon>
        <taxon>Pseudomonadati</taxon>
        <taxon>Bdellovibrionota</taxon>
        <taxon>Bacteriovoracia</taxon>
        <taxon>Bacteriovoracales</taxon>
        <taxon>Halobacteriovoraceae</taxon>
        <taxon>Halobacteriovorax</taxon>
    </lineage>
</organism>
<dbReference type="Gene3D" id="3.40.50.2300">
    <property type="match status" value="1"/>
</dbReference>
<protein>
    <submittedName>
        <fullName evidence="4">Two-component response regulator</fullName>
    </submittedName>
</protein>
<dbReference type="eggNOG" id="COG2204">
    <property type="taxonomic scope" value="Bacteria"/>
</dbReference>
<feature type="domain" description="Response regulatory" evidence="3">
    <location>
        <begin position="9"/>
        <end position="124"/>
    </location>
</feature>
<dbReference type="InterPro" id="IPR050595">
    <property type="entry name" value="Bact_response_regulator"/>
</dbReference>
<dbReference type="STRING" id="862908.BMS_0044"/>
<dbReference type="PROSITE" id="PS50110">
    <property type="entry name" value="RESPONSE_REGULATORY"/>
    <property type="match status" value="1"/>
</dbReference>
<evidence type="ECO:0000313" key="4">
    <source>
        <dbReference type="EMBL" id="CBW24986.1"/>
    </source>
</evidence>
<keyword evidence="5" id="KW-1185">Reference proteome</keyword>
<dbReference type="PANTHER" id="PTHR44591:SF23">
    <property type="entry name" value="CHEY SUBFAMILY"/>
    <property type="match status" value="1"/>
</dbReference>
<dbReference type="HOGENOM" id="CLU_000445_69_8_7"/>
<feature type="modified residue" description="4-aspartylphosphate" evidence="2">
    <location>
        <position position="59"/>
    </location>
</feature>
<proteinExistence type="predicted"/>
<dbReference type="KEGG" id="bmx:BMS_0044"/>
<evidence type="ECO:0000259" key="3">
    <source>
        <dbReference type="PROSITE" id="PS50110"/>
    </source>
</evidence>
<dbReference type="GO" id="GO:0000160">
    <property type="term" value="P:phosphorelay signal transduction system"/>
    <property type="evidence" value="ECO:0007669"/>
    <property type="project" value="InterPro"/>
</dbReference>
<dbReference type="InterPro" id="IPR011006">
    <property type="entry name" value="CheY-like_superfamily"/>
</dbReference>